<dbReference type="AlphaFoldDB" id="A0A3N4JEM5"/>
<keyword evidence="2" id="KW-1185">Reference proteome</keyword>
<dbReference type="Proteomes" id="UP000276215">
    <property type="component" value="Unassembled WGS sequence"/>
</dbReference>
<organism evidence="1 2">
    <name type="scientific">Choiromyces venosus 120613-1</name>
    <dbReference type="NCBI Taxonomy" id="1336337"/>
    <lineage>
        <taxon>Eukaryota</taxon>
        <taxon>Fungi</taxon>
        <taxon>Dikarya</taxon>
        <taxon>Ascomycota</taxon>
        <taxon>Pezizomycotina</taxon>
        <taxon>Pezizomycetes</taxon>
        <taxon>Pezizales</taxon>
        <taxon>Tuberaceae</taxon>
        <taxon>Choiromyces</taxon>
    </lineage>
</organism>
<proteinExistence type="predicted"/>
<sequence length="63" mass="6965">MLAGDAGLIRTQTVHWPSVIVFINLLIPKNAETLSRTMIFLTPTIKGFVPSLPSEIVKHSHQV</sequence>
<accession>A0A3N4JEM5</accession>
<evidence type="ECO:0000313" key="2">
    <source>
        <dbReference type="Proteomes" id="UP000276215"/>
    </source>
</evidence>
<protein>
    <submittedName>
        <fullName evidence="1">Uncharacterized protein</fullName>
    </submittedName>
</protein>
<feature type="non-terminal residue" evidence="1">
    <location>
        <position position="63"/>
    </location>
</feature>
<evidence type="ECO:0000313" key="1">
    <source>
        <dbReference type="EMBL" id="RPA92254.1"/>
    </source>
</evidence>
<reference evidence="1 2" key="1">
    <citation type="journal article" date="2018" name="Nat. Ecol. Evol.">
        <title>Pezizomycetes genomes reveal the molecular basis of ectomycorrhizal truffle lifestyle.</title>
        <authorList>
            <person name="Murat C."/>
            <person name="Payen T."/>
            <person name="Noel B."/>
            <person name="Kuo A."/>
            <person name="Morin E."/>
            <person name="Chen J."/>
            <person name="Kohler A."/>
            <person name="Krizsan K."/>
            <person name="Balestrini R."/>
            <person name="Da Silva C."/>
            <person name="Montanini B."/>
            <person name="Hainaut M."/>
            <person name="Levati E."/>
            <person name="Barry K.W."/>
            <person name="Belfiori B."/>
            <person name="Cichocki N."/>
            <person name="Clum A."/>
            <person name="Dockter R.B."/>
            <person name="Fauchery L."/>
            <person name="Guy J."/>
            <person name="Iotti M."/>
            <person name="Le Tacon F."/>
            <person name="Lindquist E.A."/>
            <person name="Lipzen A."/>
            <person name="Malagnac F."/>
            <person name="Mello A."/>
            <person name="Molinier V."/>
            <person name="Miyauchi S."/>
            <person name="Poulain J."/>
            <person name="Riccioni C."/>
            <person name="Rubini A."/>
            <person name="Sitrit Y."/>
            <person name="Splivallo R."/>
            <person name="Traeger S."/>
            <person name="Wang M."/>
            <person name="Zifcakova L."/>
            <person name="Wipf D."/>
            <person name="Zambonelli A."/>
            <person name="Paolocci F."/>
            <person name="Nowrousian M."/>
            <person name="Ottonello S."/>
            <person name="Baldrian P."/>
            <person name="Spatafora J.W."/>
            <person name="Henrissat B."/>
            <person name="Nagy L.G."/>
            <person name="Aury J.M."/>
            <person name="Wincker P."/>
            <person name="Grigoriev I.V."/>
            <person name="Bonfante P."/>
            <person name="Martin F.M."/>
        </authorList>
    </citation>
    <scope>NUCLEOTIDE SEQUENCE [LARGE SCALE GENOMIC DNA]</scope>
    <source>
        <strain evidence="1 2">120613-1</strain>
    </source>
</reference>
<name>A0A3N4JEM5_9PEZI</name>
<gene>
    <name evidence="1" type="ORF">L873DRAFT_1817877</name>
</gene>
<dbReference type="EMBL" id="ML120477">
    <property type="protein sequence ID" value="RPA92254.1"/>
    <property type="molecule type" value="Genomic_DNA"/>
</dbReference>